<gene>
    <name evidence="19" type="ORF">GR328_07310</name>
</gene>
<evidence type="ECO:0000256" key="13">
    <source>
        <dbReference type="ARBA" id="ARBA00022840"/>
    </source>
</evidence>
<feature type="domain" description="PAS" evidence="17">
    <location>
        <begin position="135"/>
        <end position="206"/>
    </location>
</feature>
<evidence type="ECO:0000256" key="8">
    <source>
        <dbReference type="ARBA" id="ARBA00022643"/>
    </source>
</evidence>
<dbReference type="SUPFAM" id="SSF55874">
    <property type="entry name" value="ATPase domain of HSP90 chaperone/DNA topoisomerase II/histidine kinase"/>
    <property type="match status" value="1"/>
</dbReference>
<dbReference type="PANTHER" id="PTHR41523:SF7">
    <property type="entry name" value="HISTIDINE KINASE"/>
    <property type="match status" value="1"/>
</dbReference>
<evidence type="ECO:0000256" key="5">
    <source>
        <dbReference type="ARBA" id="ARBA00022553"/>
    </source>
</evidence>
<evidence type="ECO:0000256" key="12">
    <source>
        <dbReference type="ARBA" id="ARBA00022777"/>
    </source>
</evidence>
<dbReference type="Pfam" id="PF08448">
    <property type="entry name" value="PAS_4"/>
    <property type="match status" value="1"/>
</dbReference>
<protein>
    <recommendedName>
        <fullName evidence="3">Blue-light-activated histidine kinase</fullName>
        <ecNumber evidence="2">2.7.13.3</ecNumber>
    </recommendedName>
</protein>
<dbReference type="InterPro" id="IPR000014">
    <property type="entry name" value="PAS"/>
</dbReference>
<evidence type="ECO:0000256" key="1">
    <source>
        <dbReference type="ARBA" id="ARBA00000085"/>
    </source>
</evidence>
<evidence type="ECO:0000259" key="18">
    <source>
        <dbReference type="PROSITE" id="PS50113"/>
    </source>
</evidence>
<feature type="domain" description="PAC" evidence="18">
    <location>
        <begin position="343"/>
        <end position="395"/>
    </location>
</feature>
<dbReference type="Gene3D" id="3.30.565.10">
    <property type="entry name" value="Histidine kinase-like ATPase, C-terminal domain"/>
    <property type="match status" value="1"/>
</dbReference>
<dbReference type="GO" id="GO:0009881">
    <property type="term" value="F:photoreceptor activity"/>
    <property type="evidence" value="ECO:0007669"/>
    <property type="project" value="UniProtKB-KW"/>
</dbReference>
<evidence type="ECO:0000256" key="11">
    <source>
        <dbReference type="ARBA" id="ARBA00022741"/>
    </source>
</evidence>
<dbReference type="InterPro" id="IPR000700">
    <property type="entry name" value="PAS-assoc_C"/>
</dbReference>
<dbReference type="PROSITE" id="PS50113">
    <property type="entry name" value="PAC"/>
    <property type="match status" value="2"/>
</dbReference>
<evidence type="ECO:0000256" key="16">
    <source>
        <dbReference type="ARBA" id="ARBA00023170"/>
    </source>
</evidence>
<dbReference type="EC" id="2.7.13.3" evidence="2"/>
<dbReference type="SMART" id="SM00086">
    <property type="entry name" value="PAC"/>
    <property type="match status" value="3"/>
</dbReference>
<sequence length="730" mass="82115">MRASLEMHGIAVGKGKAERCLTDVLEGMGDAFCALDRKWRYTYVNRAAEVHFGQPQEAMLGRTIWEAFPWTSGSACRDRYEDTMKTGLPSTFETASMRHPDRTYEVHLFRYDDGLGVRFRNKTDERRTEEALRTSEARLRLALTAGRLAVWEYDIGTGILHPSRELKVLLGFHPDHDLTTRELQDRHHPEDRQRLHAAVQEAASRGERHFEAEFRFCCGDAAWRWFLLRAEILFEKETPIRMIGVLLDITDRKTVEDALRESEARLMAVADNIPLTMIYQIVSSRDGSERRFVYISRSCLPVNGVSPEDVLRDPTLLYRLVLPDYVPVLAEAEIAALRDLKPLDVEIAIRHAQSGETRWCRLIWAPRLSSDDQVIWDGVQIDVTEHRRAENAVRASEERLRMLLERMPVGVTLARIPSGEILFQNAMSVGLLGPKTTFMEGGTESGFGAVRRNGAAAYDEQESITRAILRGDFVDRDEVIYHRADGRVVHLAVNSAPVEGIGSDALAMSTFYDVTERTRAEEHLRLLINELNHRVKNTLATVQSLAAQSLRDVRLSDEGAALAAKGAFEERIFALARAHDVLTQENWESVGLMDILRQATAPYRERLDGNGPFILSGADIRLPPQTALSLSMAFHELSTNAVKHGALSHPGGFVRITWAERTSDDRPYLGIRWEEHGGPAVSPPARKGFGTRLLERGLARELDGEVHLRYEPTGVVCLIDFPLGGMSKPS</sequence>
<feature type="domain" description="PAC" evidence="18">
    <location>
        <begin position="210"/>
        <end position="261"/>
    </location>
</feature>
<dbReference type="GO" id="GO:0005524">
    <property type="term" value="F:ATP binding"/>
    <property type="evidence" value="ECO:0007669"/>
    <property type="project" value="UniProtKB-KW"/>
</dbReference>
<dbReference type="SMART" id="SM00091">
    <property type="entry name" value="PAS"/>
    <property type="match status" value="3"/>
</dbReference>
<dbReference type="PROSITE" id="PS50112">
    <property type="entry name" value="PAS"/>
    <property type="match status" value="2"/>
</dbReference>
<evidence type="ECO:0000256" key="2">
    <source>
        <dbReference type="ARBA" id="ARBA00012438"/>
    </source>
</evidence>
<keyword evidence="14" id="KW-0157">Chromophore</keyword>
<proteinExistence type="predicted"/>
<evidence type="ECO:0000313" key="20">
    <source>
        <dbReference type="Proteomes" id="UP000436483"/>
    </source>
</evidence>
<dbReference type="NCBIfam" id="TIGR00229">
    <property type="entry name" value="sensory_box"/>
    <property type="match status" value="3"/>
</dbReference>
<reference evidence="19 20" key="1">
    <citation type="submission" date="2019-12" db="EMBL/GenBank/DDBJ databases">
        <authorList>
            <person name="Yuan C.-G."/>
        </authorList>
    </citation>
    <scope>NUCLEOTIDE SEQUENCE [LARGE SCALE GENOMIC DNA]</scope>
    <source>
        <strain evidence="19 20">KCTC 23863</strain>
    </source>
</reference>
<evidence type="ECO:0000256" key="7">
    <source>
        <dbReference type="ARBA" id="ARBA00022630"/>
    </source>
</evidence>
<keyword evidence="20" id="KW-1185">Reference proteome</keyword>
<keyword evidence="10" id="KW-0677">Repeat</keyword>
<dbReference type="InterPro" id="IPR036890">
    <property type="entry name" value="HATPase_C_sf"/>
</dbReference>
<evidence type="ECO:0000256" key="10">
    <source>
        <dbReference type="ARBA" id="ARBA00022737"/>
    </source>
</evidence>
<dbReference type="Proteomes" id="UP000436483">
    <property type="component" value="Unassembled WGS sequence"/>
</dbReference>
<feature type="domain" description="PAS" evidence="17">
    <location>
        <begin position="17"/>
        <end position="87"/>
    </location>
</feature>
<reference evidence="19 20" key="2">
    <citation type="submission" date="2020-01" db="EMBL/GenBank/DDBJ databases">
        <title>Microvirga sp. nov., an arsenate reduction bacterium isolated from Tibet hotspring sediments.</title>
        <authorList>
            <person name="Xian W.-D."/>
            <person name="Li W.-J."/>
        </authorList>
    </citation>
    <scope>NUCLEOTIDE SEQUENCE [LARGE SCALE GENOMIC DNA]</scope>
    <source>
        <strain evidence="19 20">KCTC 23863</strain>
    </source>
</reference>
<dbReference type="Gene3D" id="3.30.450.20">
    <property type="entry name" value="PAS domain"/>
    <property type="match status" value="4"/>
</dbReference>
<evidence type="ECO:0000259" key="17">
    <source>
        <dbReference type="PROSITE" id="PS50112"/>
    </source>
</evidence>
<dbReference type="Pfam" id="PF08447">
    <property type="entry name" value="PAS_3"/>
    <property type="match status" value="2"/>
</dbReference>
<dbReference type="InterPro" id="IPR001610">
    <property type="entry name" value="PAC"/>
</dbReference>
<dbReference type="SMART" id="SM00911">
    <property type="entry name" value="HWE_HK"/>
    <property type="match status" value="1"/>
</dbReference>
<dbReference type="Pfam" id="PF13426">
    <property type="entry name" value="PAS_9"/>
    <property type="match status" value="1"/>
</dbReference>
<keyword evidence="16" id="KW-0675">Receptor</keyword>
<dbReference type="InterPro" id="IPR035965">
    <property type="entry name" value="PAS-like_dom_sf"/>
</dbReference>
<keyword evidence="6" id="KW-0716">Sensory transduction</keyword>
<dbReference type="AlphaFoldDB" id="A0A7X3MQB0"/>
<dbReference type="PANTHER" id="PTHR41523">
    <property type="entry name" value="TWO-COMPONENT SYSTEM SENSOR PROTEIN"/>
    <property type="match status" value="1"/>
</dbReference>
<comment type="catalytic activity">
    <reaction evidence="1">
        <text>ATP + protein L-histidine = ADP + protein N-phospho-L-histidine.</text>
        <dbReference type="EC" id="2.7.13.3"/>
    </reaction>
</comment>
<keyword evidence="12" id="KW-0418">Kinase</keyword>
<dbReference type="GO" id="GO:0004673">
    <property type="term" value="F:protein histidine kinase activity"/>
    <property type="evidence" value="ECO:0007669"/>
    <property type="project" value="UniProtKB-EC"/>
</dbReference>
<name>A0A7X3MQB0_9HYPH</name>
<keyword evidence="11" id="KW-0547">Nucleotide-binding</keyword>
<dbReference type="SUPFAM" id="SSF55785">
    <property type="entry name" value="PYP-like sensor domain (PAS domain)"/>
    <property type="match status" value="4"/>
</dbReference>
<evidence type="ECO:0000313" key="19">
    <source>
        <dbReference type="EMBL" id="MXQ11262.1"/>
    </source>
</evidence>
<evidence type="ECO:0000256" key="4">
    <source>
        <dbReference type="ARBA" id="ARBA00022543"/>
    </source>
</evidence>
<dbReference type="OrthoDB" id="341208at2"/>
<dbReference type="InterPro" id="IPR011102">
    <property type="entry name" value="Sig_transdc_His_kinase_HWE"/>
</dbReference>
<dbReference type="InterPro" id="IPR013656">
    <property type="entry name" value="PAS_4"/>
</dbReference>
<dbReference type="CDD" id="cd00130">
    <property type="entry name" value="PAS"/>
    <property type="match status" value="2"/>
</dbReference>
<organism evidence="19 20">
    <name type="scientific">Microvirga makkahensis</name>
    <dbReference type="NCBI Taxonomy" id="1128670"/>
    <lineage>
        <taxon>Bacteria</taxon>
        <taxon>Pseudomonadati</taxon>
        <taxon>Pseudomonadota</taxon>
        <taxon>Alphaproteobacteria</taxon>
        <taxon>Hyphomicrobiales</taxon>
        <taxon>Methylobacteriaceae</taxon>
        <taxon>Microvirga</taxon>
    </lineage>
</organism>
<evidence type="ECO:0000256" key="3">
    <source>
        <dbReference type="ARBA" id="ARBA00021740"/>
    </source>
</evidence>
<evidence type="ECO:0000256" key="9">
    <source>
        <dbReference type="ARBA" id="ARBA00022679"/>
    </source>
</evidence>
<evidence type="ECO:0000256" key="6">
    <source>
        <dbReference type="ARBA" id="ARBA00022606"/>
    </source>
</evidence>
<evidence type="ECO:0000256" key="14">
    <source>
        <dbReference type="ARBA" id="ARBA00022991"/>
    </source>
</evidence>
<dbReference type="Pfam" id="PF07536">
    <property type="entry name" value="HWE_HK"/>
    <property type="match status" value="1"/>
</dbReference>
<keyword evidence="5" id="KW-0597">Phosphoprotein</keyword>
<keyword evidence="13" id="KW-0067">ATP-binding</keyword>
<accession>A0A7X3MQB0</accession>
<keyword evidence="4" id="KW-0600">Photoreceptor protein</keyword>
<comment type="caution">
    <text evidence="19">The sequence shown here is derived from an EMBL/GenBank/DDBJ whole genome shotgun (WGS) entry which is preliminary data.</text>
</comment>
<keyword evidence="9" id="KW-0808">Transferase</keyword>
<evidence type="ECO:0000256" key="15">
    <source>
        <dbReference type="ARBA" id="ARBA00023026"/>
    </source>
</evidence>
<dbReference type="InterPro" id="IPR013655">
    <property type="entry name" value="PAS_fold_3"/>
</dbReference>
<dbReference type="EMBL" id="WURB01000004">
    <property type="protein sequence ID" value="MXQ11262.1"/>
    <property type="molecule type" value="Genomic_DNA"/>
</dbReference>
<dbReference type="RefSeq" id="WP_160883860.1">
    <property type="nucleotide sequence ID" value="NZ_WURB01000004.1"/>
</dbReference>
<keyword evidence="8" id="KW-0288">FMN</keyword>
<keyword evidence="15" id="KW-0843">Virulence</keyword>
<keyword evidence="7" id="KW-0285">Flavoprotein</keyword>